<evidence type="ECO:0000256" key="2">
    <source>
        <dbReference type="ARBA" id="ARBA00022448"/>
    </source>
</evidence>
<evidence type="ECO:0000256" key="5">
    <source>
        <dbReference type="ARBA" id="ARBA00022741"/>
    </source>
</evidence>
<sequence length="1782" mass="203310">MFPCSQYIKFLFSAIRWIYIIALSEIALCFLRILKWINVQIVTDVTSLNFIIQTGLLLLLCGLILSDISTIYFESLPLITSKSCDSTILSQENVPYILHPYSTFFSKMTFYWLMPLLCKGFLRPLELSDLGSLSEKDTSRYHYDQFLFIYQSYKNKQVSLWTCYMKSCWKMFIIGGIFKLFGDLCGLIGPLSISYIVEFINLQLSNANNSTTAAMVASGASLGKSIVVGNSSDNNETSLMINNFDPNVTWSEFIENGWIISCIVLISFLLQGTFSQASTHLMNMEGIKIKNALQGLIYRKTLSLSASCCLASPKNDDGENENSVDKSNSNEHSESATNSKINENEDEKCDINNNDPGTITNLMSEDCLNVMSFFWICHYVYSIPLKIIIVVYCLYLKLGISSLIGSFITIILMLPLQFIVGRNMSRNSENGAKQSDERLKKIREILLRIKLIKLNAWEEVFIQKIAECRQKELHYLNIDAFYWTLMTFLTHISSILITIVTFAVYTMINDESIEFNSSNVFAALALFHQLTIPLFIFPITIPIIISSLISTRRIERFLSQPEIEKEFQGVKHMARVLCKSNESLDDDQKSNNDENDDGRGQEHKKAQISDNLFRQDTIDEEEMDEIKINNGTNEHQQLNIDLIALNNYENVNENENSTHNELVILRNKNNLRTKLKKQNQLNESTRIERNKLRSTTFIADKHGSNNNVKRTRLPSFKVPDGIAVCIKDAKFSWETSATSKVLLEIDNLSIPLGVLSVIVGKSGSGKSLFVAALLREMQIQSGSIEWNKYATIAYCGQQPWLQNGTIRDNILFGESYHPKRYEKTIEICGLKPDIELMSNGDLTQVGERGHNLSGGQKMRIAIARAFYSSANVIILDDAFSSLDNEVVSFLFEKCIKRVLSKHKRTIILVTQKTQLVYSADYLIAMENMKVRIAGTLKSIKEVDPVIIKEWEVAVAKENAKESASGRNVKERWKLFKNISRFGILQKNPTEEDNLSSRSSLYQPFKRTSVNSFGSRLWAELPLPIDECHDNDDDFDFPILRKKHGDNEKAFRVTSLQPNATQKIKQPLSRHISSPTRFNYSIKMKDNSNRISTDASTFGSKMSFRGFIRRMSERRRHPTAESDFMRERKRTVTKNVSIKSINEEEAMKDSFDECNENDERVVSFISRCSEETEDETSINNEEVVEKLKSDEERKYGKIPARIYLFYLKACGMVTLVLFFISTLLWQTLKVLTDVWLREWTDNDNSTTTSSDISYYFNVYCYLSGLCVIFAIISTPSAQLAGNNSRKRLHNKLVESVMRKPLDFFQSTPFGRIINRFSFDMATIDKKIATTSQRLLQFILLCSCAVLINTAINKWFILLTIPILVIYYLVQKFYRESTRELQRIESISKAPIFSHFQETFLGLTTIRAYNQESRFMEILFKRMEENNVSFVILNCSNRWLGIALDYLGAIIVFIAFQTALITTQMFPSEASPSLVGLALQYTLLIPIYLNWVVKLFADMEMYFGACERISYCIDNDYQEADTRLTYYETLPEKWPQYGNIEFRNVSLKHASQSDCFITELCLNIPAGQRIGICGKSGSGKTSLANSLFGVIDIVSGQIVIDSIDISRVRLNELRSRLSIIPQEDGILFCSTIRENLDPHGRFSDEQLWQSLETVHLKALILSLPEKLDTCFNEGESLLSFGQQQLFCLARAVLKGSICLVLDEATSNLDYETELLFLKVANDAFKGKTVITIAHRLYSLLDYDRVVIMENGKIIEDGNPKELKADPKSQFTSMLNASDLSSKKK</sequence>
<dbReference type="InterPro" id="IPR017871">
    <property type="entry name" value="ABC_transporter-like_CS"/>
</dbReference>
<feature type="transmembrane region" description="Helical" evidence="10">
    <location>
        <begin position="1253"/>
        <end position="1276"/>
    </location>
</feature>
<feature type="transmembrane region" description="Helical" evidence="10">
    <location>
        <begin position="398"/>
        <end position="420"/>
    </location>
</feature>
<feature type="transmembrane region" description="Helical" evidence="10">
    <location>
        <begin position="1333"/>
        <end position="1350"/>
    </location>
</feature>
<feature type="transmembrane region" description="Helical" evidence="10">
    <location>
        <begin position="480"/>
        <end position="508"/>
    </location>
</feature>
<evidence type="ECO:0000313" key="14">
    <source>
        <dbReference type="Proteomes" id="UP001107558"/>
    </source>
</evidence>
<proteinExistence type="predicted"/>
<feature type="transmembrane region" description="Helical" evidence="10">
    <location>
        <begin position="172"/>
        <end position="197"/>
    </location>
</feature>
<keyword evidence="2" id="KW-0813">Transport</keyword>
<evidence type="ECO:0000256" key="8">
    <source>
        <dbReference type="ARBA" id="ARBA00023136"/>
    </source>
</evidence>
<evidence type="ECO:0000256" key="7">
    <source>
        <dbReference type="ARBA" id="ARBA00022989"/>
    </source>
</evidence>
<dbReference type="PANTHER" id="PTHR24223:SF461">
    <property type="entry name" value="ATP-BINDING CASSETTE SUB-FAMILY C MEMBER SUR"/>
    <property type="match status" value="1"/>
</dbReference>
<feature type="domain" description="ABC transporter" evidence="11">
    <location>
        <begin position="724"/>
        <end position="952"/>
    </location>
</feature>
<protein>
    <submittedName>
        <fullName evidence="13">Uncharacterized protein</fullName>
    </submittedName>
</protein>
<dbReference type="PROSITE" id="PS00211">
    <property type="entry name" value="ABC_TRANSPORTER_1"/>
    <property type="match status" value="2"/>
</dbReference>
<evidence type="ECO:0000256" key="1">
    <source>
        <dbReference type="ARBA" id="ARBA00004141"/>
    </source>
</evidence>
<feature type="transmembrane region" description="Helical" evidence="10">
    <location>
        <begin position="1437"/>
        <end position="1459"/>
    </location>
</feature>
<dbReference type="Proteomes" id="UP001107558">
    <property type="component" value="Chromosome 1"/>
</dbReference>
<name>A0A9J6CKA5_POLVA</name>
<dbReference type="CDD" id="cd18602">
    <property type="entry name" value="ABC_6TM_SUR1_D2_like"/>
    <property type="match status" value="1"/>
</dbReference>
<feature type="domain" description="ABC transmembrane type-1" evidence="12">
    <location>
        <begin position="173"/>
        <end position="546"/>
    </location>
</feature>
<organism evidence="13 14">
    <name type="scientific">Polypedilum vanderplanki</name>
    <name type="common">Sleeping chironomid midge</name>
    <dbReference type="NCBI Taxonomy" id="319348"/>
    <lineage>
        <taxon>Eukaryota</taxon>
        <taxon>Metazoa</taxon>
        <taxon>Ecdysozoa</taxon>
        <taxon>Arthropoda</taxon>
        <taxon>Hexapoda</taxon>
        <taxon>Insecta</taxon>
        <taxon>Pterygota</taxon>
        <taxon>Neoptera</taxon>
        <taxon>Endopterygota</taxon>
        <taxon>Diptera</taxon>
        <taxon>Nematocera</taxon>
        <taxon>Chironomoidea</taxon>
        <taxon>Chironomidae</taxon>
        <taxon>Chironominae</taxon>
        <taxon>Polypedilum</taxon>
        <taxon>Polypedilum</taxon>
    </lineage>
</organism>
<feature type="transmembrane region" description="Helical" evidence="10">
    <location>
        <begin position="1202"/>
        <end position="1224"/>
    </location>
</feature>
<feature type="region of interest" description="Disordered" evidence="9">
    <location>
        <begin position="583"/>
        <end position="614"/>
    </location>
</feature>
<evidence type="ECO:0000313" key="13">
    <source>
        <dbReference type="EMBL" id="KAG5682674.1"/>
    </source>
</evidence>
<evidence type="ECO:0000256" key="4">
    <source>
        <dbReference type="ARBA" id="ARBA00022737"/>
    </source>
</evidence>
<comment type="caution">
    <text evidence="13">The sequence shown here is derived from an EMBL/GenBank/DDBJ whole genome shotgun (WGS) entry which is preliminary data.</text>
</comment>
<dbReference type="SMART" id="SM00382">
    <property type="entry name" value="AAA"/>
    <property type="match status" value="2"/>
</dbReference>
<feature type="domain" description="ABC transmembrane type-1" evidence="12">
    <location>
        <begin position="1215"/>
        <end position="1499"/>
    </location>
</feature>
<keyword evidence="14" id="KW-1185">Reference proteome</keyword>
<feature type="region of interest" description="Disordered" evidence="9">
    <location>
        <begin position="314"/>
        <end position="350"/>
    </location>
</feature>
<dbReference type="InterPro" id="IPR027417">
    <property type="entry name" value="P-loop_NTPase"/>
</dbReference>
<evidence type="ECO:0000256" key="6">
    <source>
        <dbReference type="ARBA" id="ARBA00022840"/>
    </source>
</evidence>
<keyword evidence="4" id="KW-0677">Repeat</keyword>
<reference evidence="13" key="1">
    <citation type="submission" date="2021-03" db="EMBL/GenBank/DDBJ databases">
        <title>Chromosome level genome of the anhydrobiotic midge Polypedilum vanderplanki.</title>
        <authorList>
            <person name="Yoshida Y."/>
            <person name="Kikawada T."/>
            <person name="Gusev O."/>
        </authorList>
    </citation>
    <scope>NUCLEOTIDE SEQUENCE</scope>
    <source>
        <strain evidence="13">NIAS01</strain>
        <tissue evidence="13">Whole body or cell culture</tissue>
    </source>
</reference>
<dbReference type="InterPro" id="IPR003593">
    <property type="entry name" value="AAA+_ATPase"/>
</dbReference>
<gene>
    <name evidence="13" type="ORF">PVAND_012011</name>
</gene>
<keyword evidence="5" id="KW-0547">Nucleotide-binding</keyword>
<feature type="transmembrane region" description="Helical" evidence="10">
    <location>
        <begin position="17"/>
        <end position="38"/>
    </location>
</feature>
<dbReference type="GO" id="GO:0016887">
    <property type="term" value="F:ATP hydrolysis activity"/>
    <property type="evidence" value="ECO:0007669"/>
    <property type="project" value="InterPro"/>
</dbReference>
<keyword evidence="8 10" id="KW-0472">Membrane</keyword>
<dbReference type="InterPro" id="IPR050173">
    <property type="entry name" value="ABC_transporter_C-like"/>
</dbReference>
<feature type="transmembrane region" description="Helical" evidence="10">
    <location>
        <begin position="520"/>
        <end position="549"/>
    </location>
</feature>
<dbReference type="InterPro" id="IPR003439">
    <property type="entry name" value="ABC_transporter-like_ATP-bd"/>
</dbReference>
<dbReference type="EMBL" id="JADBJN010000001">
    <property type="protein sequence ID" value="KAG5682674.1"/>
    <property type="molecule type" value="Genomic_DNA"/>
</dbReference>
<feature type="transmembrane region" description="Helical" evidence="10">
    <location>
        <begin position="1356"/>
        <end position="1372"/>
    </location>
</feature>
<dbReference type="Gene3D" id="3.40.50.300">
    <property type="entry name" value="P-loop containing nucleotide triphosphate hydrolases"/>
    <property type="match status" value="2"/>
</dbReference>
<evidence type="ECO:0000259" key="12">
    <source>
        <dbReference type="PROSITE" id="PS50929"/>
    </source>
</evidence>
<dbReference type="SUPFAM" id="SSF90123">
    <property type="entry name" value="ABC transporter transmembrane region"/>
    <property type="match status" value="2"/>
</dbReference>
<dbReference type="CDD" id="cd03250">
    <property type="entry name" value="ABCC_MRP_domain1"/>
    <property type="match status" value="1"/>
</dbReference>
<dbReference type="InterPro" id="IPR036640">
    <property type="entry name" value="ABC1_TM_sf"/>
</dbReference>
<accession>A0A9J6CKA5</accession>
<feature type="transmembrane region" description="Helical" evidence="10">
    <location>
        <begin position="50"/>
        <end position="73"/>
    </location>
</feature>
<dbReference type="OrthoDB" id="6500128at2759"/>
<evidence type="ECO:0000256" key="3">
    <source>
        <dbReference type="ARBA" id="ARBA00022692"/>
    </source>
</evidence>
<dbReference type="Pfam" id="PF00664">
    <property type="entry name" value="ABC_membrane"/>
    <property type="match status" value="2"/>
</dbReference>
<feature type="domain" description="ABC transporter" evidence="11">
    <location>
        <begin position="1538"/>
        <end position="1773"/>
    </location>
</feature>
<dbReference type="Gene3D" id="1.20.1560.10">
    <property type="entry name" value="ABC transporter type 1, transmembrane domain"/>
    <property type="match status" value="2"/>
</dbReference>
<feature type="transmembrane region" description="Helical" evidence="10">
    <location>
        <begin position="1471"/>
        <end position="1491"/>
    </location>
</feature>
<feature type="transmembrane region" description="Helical" evidence="10">
    <location>
        <begin position="373"/>
        <end position="392"/>
    </location>
</feature>
<feature type="compositionally biased region" description="Basic and acidic residues" evidence="9">
    <location>
        <begin position="586"/>
        <end position="607"/>
    </location>
</feature>
<keyword evidence="7 10" id="KW-1133">Transmembrane helix</keyword>
<dbReference type="Pfam" id="PF00005">
    <property type="entry name" value="ABC_tran"/>
    <property type="match status" value="2"/>
</dbReference>
<evidence type="ECO:0000256" key="10">
    <source>
        <dbReference type="SAM" id="Phobius"/>
    </source>
</evidence>
<dbReference type="FunFam" id="3.40.50.300:FF:000973">
    <property type="entry name" value="Multidrug resistance-associated protein 4"/>
    <property type="match status" value="1"/>
</dbReference>
<dbReference type="CDD" id="cd03244">
    <property type="entry name" value="ABCC_MRP_domain2"/>
    <property type="match status" value="1"/>
</dbReference>
<evidence type="ECO:0000256" key="9">
    <source>
        <dbReference type="SAM" id="MobiDB-lite"/>
    </source>
</evidence>
<dbReference type="InterPro" id="IPR011527">
    <property type="entry name" value="ABC1_TM_dom"/>
</dbReference>
<keyword evidence="3 10" id="KW-0812">Transmembrane</keyword>
<comment type="subcellular location">
    <subcellularLocation>
        <location evidence="1">Membrane</location>
        <topology evidence="1">Multi-pass membrane protein</topology>
    </subcellularLocation>
</comment>
<dbReference type="PANTHER" id="PTHR24223">
    <property type="entry name" value="ATP-BINDING CASSETTE SUB-FAMILY C"/>
    <property type="match status" value="1"/>
</dbReference>
<keyword evidence="6" id="KW-0067">ATP-binding</keyword>
<feature type="transmembrane region" description="Helical" evidence="10">
    <location>
        <begin position="257"/>
        <end position="274"/>
    </location>
</feature>
<dbReference type="GO" id="GO:0140359">
    <property type="term" value="F:ABC-type transporter activity"/>
    <property type="evidence" value="ECO:0007669"/>
    <property type="project" value="InterPro"/>
</dbReference>
<dbReference type="FunFam" id="3.40.50.300:FF:000838">
    <property type="entry name" value="ABC multidrug transporter (Eurofung)"/>
    <property type="match status" value="1"/>
</dbReference>
<dbReference type="PROSITE" id="PS50893">
    <property type="entry name" value="ABC_TRANSPORTER_2"/>
    <property type="match status" value="2"/>
</dbReference>
<dbReference type="PROSITE" id="PS50929">
    <property type="entry name" value="ABC_TM1F"/>
    <property type="match status" value="2"/>
</dbReference>
<evidence type="ECO:0000259" key="11">
    <source>
        <dbReference type="PROSITE" id="PS50893"/>
    </source>
</evidence>
<dbReference type="SUPFAM" id="SSF52540">
    <property type="entry name" value="P-loop containing nucleoside triphosphate hydrolases"/>
    <property type="match status" value="2"/>
</dbReference>
<dbReference type="GO" id="GO:0005524">
    <property type="term" value="F:ATP binding"/>
    <property type="evidence" value="ECO:0007669"/>
    <property type="project" value="UniProtKB-KW"/>
</dbReference>
<dbReference type="FunFam" id="1.20.1560.10:FF:000010">
    <property type="entry name" value="Multidrug resistance-associated ABC transporter"/>
    <property type="match status" value="1"/>
</dbReference>
<dbReference type="GO" id="GO:0016020">
    <property type="term" value="C:membrane"/>
    <property type="evidence" value="ECO:0007669"/>
    <property type="project" value="UniProtKB-SubCell"/>
</dbReference>